<dbReference type="GO" id="GO:0000976">
    <property type="term" value="F:transcription cis-regulatory region binding"/>
    <property type="evidence" value="ECO:0007669"/>
    <property type="project" value="TreeGrafter"/>
</dbReference>
<evidence type="ECO:0000256" key="1">
    <source>
        <dbReference type="ARBA" id="ARBA00023015"/>
    </source>
</evidence>
<dbReference type="Pfam" id="PF00356">
    <property type="entry name" value="LacI"/>
    <property type="match status" value="1"/>
</dbReference>
<dbReference type="Gene3D" id="1.10.260.40">
    <property type="entry name" value="lambda repressor-like DNA-binding domains"/>
    <property type="match status" value="1"/>
</dbReference>
<dbReference type="InterPro" id="IPR046335">
    <property type="entry name" value="LacI/GalR-like_sensor"/>
</dbReference>
<keyword evidence="2" id="KW-0238">DNA-binding</keyword>
<dbReference type="SUPFAM" id="SSF47413">
    <property type="entry name" value="lambda repressor-like DNA-binding domains"/>
    <property type="match status" value="1"/>
</dbReference>
<name>A0A543HGE2_9MICO</name>
<dbReference type="GO" id="GO:0003700">
    <property type="term" value="F:DNA-binding transcription factor activity"/>
    <property type="evidence" value="ECO:0007669"/>
    <property type="project" value="TreeGrafter"/>
</dbReference>
<keyword evidence="6" id="KW-1185">Reference proteome</keyword>
<dbReference type="AlphaFoldDB" id="A0A543HGE2"/>
<organism evidence="5 6">
    <name type="scientific">Humibacillus xanthopallidus</name>
    <dbReference type="NCBI Taxonomy" id="412689"/>
    <lineage>
        <taxon>Bacteria</taxon>
        <taxon>Bacillati</taxon>
        <taxon>Actinomycetota</taxon>
        <taxon>Actinomycetes</taxon>
        <taxon>Micrococcales</taxon>
        <taxon>Intrasporangiaceae</taxon>
        <taxon>Humibacillus</taxon>
    </lineage>
</organism>
<dbReference type="Pfam" id="PF13377">
    <property type="entry name" value="Peripla_BP_3"/>
    <property type="match status" value="1"/>
</dbReference>
<feature type="domain" description="HTH lacI-type" evidence="4">
    <location>
        <begin position="12"/>
        <end position="66"/>
    </location>
</feature>
<dbReference type="OrthoDB" id="3324394at2"/>
<reference evidence="5 6" key="1">
    <citation type="submission" date="2019-06" db="EMBL/GenBank/DDBJ databases">
        <title>Genome sequencing of plant associated microbes to promote plant fitness in Sorghum bicolor and Oryza sativa.</title>
        <authorList>
            <person name="Coleman-Derr D."/>
        </authorList>
    </citation>
    <scope>NUCLEOTIDE SEQUENCE [LARGE SCALE GENOMIC DNA]</scope>
    <source>
        <strain evidence="5 6">KV-663</strain>
    </source>
</reference>
<dbReference type="PROSITE" id="PS00356">
    <property type="entry name" value="HTH_LACI_1"/>
    <property type="match status" value="1"/>
</dbReference>
<gene>
    <name evidence="5" type="ORF">FBY41_4210</name>
</gene>
<dbReference type="RefSeq" id="WP_141846784.1">
    <property type="nucleotide sequence ID" value="NZ_VFPM01000004.1"/>
</dbReference>
<proteinExistence type="predicted"/>
<dbReference type="SMART" id="SM00354">
    <property type="entry name" value="HTH_LACI"/>
    <property type="match status" value="1"/>
</dbReference>
<dbReference type="PANTHER" id="PTHR30146:SF153">
    <property type="entry name" value="LACTOSE OPERON REPRESSOR"/>
    <property type="match status" value="1"/>
</dbReference>
<dbReference type="CDD" id="cd01392">
    <property type="entry name" value="HTH_LacI"/>
    <property type="match status" value="1"/>
</dbReference>
<dbReference type="Proteomes" id="UP000316747">
    <property type="component" value="Unassembled WGS sequence"/>
</dbReference>
<evidence type="ECO:0000313" key="5">
    <source>
        <dbReference type="EMBL" id="TQM57386.1"/>
    </source>
</evidence>
<sequence>MAGSSARTRPRTTLAEVASSAGVSVATVSKVVNGRTDVAPETRERVQDLLDRIGYRPRGAAARRRDVRPAIELAFEGDLHAYSAEIVQGVVDAAAPTGTHVIVTRRPTGAPPVEGSPDDWARDLADSGVRALIAVTSIMSDEQLAALSRAGVHLVVIDPLELPNADVTSVGSTNFVGGLSAAQHLLDLGHRRIAFLGGHLGAACNQARMGGFRAALERAGVTVPAEYIRSGHFMYADGVEGGAALLDLPVPPTAIFAASDEIAVGVMEAARARGLRVPEDLSVVGFDDTQLARMSSPPLTTVRQPLTEMGGVAVRTALRLIDGESIDSHHVELATELVLRESAARPADRPSG</sequence>
<keyword evidence="1" id="KW-0805">Transcription regulation</keyword>
<dbReference type="Gene3D" id="3.40.50.2300">
    <property type="match status" value="2"/>
</dbReference>
<evidence type="ECO:0000256" key="2">
    <source>
        <dbReference type="ARBA" id="ARBA00023125"/>
    </source>
</evidence>
<dbReference type="PROSITE" id="PS50932">
    <property type="entry name" value="HTH_LACI_2"/>
    <property type="match status" value="1"/>
</dbReference>
<dbReference type="InterPro" id="IPR028082">
    <property type="entry name" value="Peripla_BP_I"/>
</dbReference>
<protein>
    <submittedName>
        <fullName evidence="5">LacI family transcriptional regulator</fullName>
    </submittedName>
</protein>
<dbReference type="PANTHER" id="PTHR30146">
    <property type="entry name" value="LACI-RELATED TRANSCRIPTIONAL REPRESSOR"/>
    <property type="match status" value="1"/>
</dbReference>
<comment type="caution">
    <text evidence="5">The sequence shown here is derived from an EMBL/GenBank/DDBJ whole genome shotgun (WGS) entry which is preliminary data.</text>
</comment>
<dbReference type="InterPro" id="IPR010982">
    <property type="entry name" value="Lambda_DNA-bd_dom_sf"/>
</dbReference>
<evidence type="ECO:0000256" key="3">
    <source>
        <dbReference type="ARBA" id="ARBA00023163"/>
    </source>
</evidence>
<keyword evidence="3" id="KW-0804">Transcription</keyword>
<evidence type="ECO:0000313" key="6">
    <source>
        <dbReference type="Proteomes" id="UP000316747"/>
    </source>
</evidence>
<accession>A0A543HGE2</accession>
<evidence type="ECO:0000259" key="4">
    <source>
        <dbReference type="PROSITE" id="PS50932"/>
    </source>
</evidence>
<dbReference type="SUPFAM" id="SSF53822">
    <property type="entry name" value="Periplasmic binding protein-like I"/>
    <property type="match status" value="1"/>
</dbReference>
<dbReference type="EMBL" id="VFPM01000004">
    <property type="protein sequence ID" value="TQM57386.1"/>
    <property type="molecule type" value="Genomic_DNA"/>
</dbReference>
<dbReference type="InterPro" id="IPR000843">
    <property type="entry name" value="HTH_LacI"/>
</dbReference>